<feature type="compositionally biased region" description="Low complexity" evidence="7">
    <location>
        <begin position="73"/>
        <end position="88"/>
    </location>
</feature>
<feature type="domain" description="Protein kinase" evidence="8">
    <location>
        <begin position="783"/>
        <end position="1080"/>
    </location>
</feature>
<evidence type="ECO:0000256" key="1">
    <source>
        <dbReference type="ARBA" id="ARBA00022527"/>
    </source>
</evidence>
<dbReference type="Gene3D" id="3.30.200.20">
    <property type="entry name" value="Phosphorylase Kinase, domain 1"/>
    <property type="match status" value="1"/>
</dbReference>
<dbReference type="GO" id="GO:0005524">
    <property type="term" value="F:ATP binding"/>
    <property type="evidence" value="ECO:0007669"/>
    <property type="project" value="UniProtKB-UniRule"/>
</dbReference>
<feature type="non-terminal residue" evidence="9">
    <location>
        <position position="1080"/>
    </location>
</feature>
<feature type="region of interest" description="Disordered" evidence="7">
    <location>
        <begin position="721"/>
        <end position="771"/>
    </location>
</feature>
<evidence type="ECO:0000313" key="10">
    <source>
        <dbReference type="Proteomes" id="UP001054857"/>
    </source>
</evidence>
<dbReference type="SMART" id="SM00220">
    <property type="entry name" value="S_TKc"/>
    <property type="match status" value="1"/>
</dbReference>
<name>A0AAD3DUY4_9CHLO</name>
<feature type="compositionally biased region" description="Low complexity" evidence="7">
    <location>
        <begin position="721"/>
        <end position="749"/>
    </location>
</feature>
<evidence type="ECO:0000259" key="8">
    <source>
        <dbReference type="PROSITE" id="PS50011"/>
    </source>
</evidence>
<reference evidence="9 10" key="1">
    <citation type="journal article" date="2021" name="Sci. Rep.">
        <title>Genome sequencing of the multicellular alga Astrephomene provides insights into convergent evolution of germ-soma differentiation.</title>
        <authorList>
            <person name="Yamashita S."/>
            <person name="Yamamoto K."/>
            <person name="Matsuzaki R."/>
            <person name="Suzuki S."/>
            <person name="Yamaguchi H."/>
            <person name="Hirooka S."/>
            <person name="Minakuchi Y."/>
            <person name="Miyagishima S."/>
            <person name="Kawachi M."/>
            <person name="Toyoda A."/>
            <person name="Nozaki H."/>
        </authorList>
    </citation>
    <scope>NUCLEOTIDE SEQUENCE [LARGE SCALE GENOMIC DNA]</scope>
    <source>
        <strain evidence="9 10">NIES-4017</strain>
    </source>
</reference>
<protein>
    <recommendedName>
        <fullName evidence="8">Protein kinase domain-containing protein</fullName>
    </recommendedName>
</protein>
<feature type="binding site" evidence="6">
    <location>
        <position position="810"/>
    </location>
    <ligand>
        <name>ATP</name>
        <dbReference type="ChEBI" id="CHEBI:30616"/>
    </ligand>
</feature>
<dbReference type="InterPro" id="IPR011009">
    <property type="entry name" value="Kinase-like_dom_sf"/>
</dbReference>
<proteinExistence type="predicted"/>
<feature type="non-terminal residue" evidence="9">
    <location>
        <position position="1"/>
    </location>
</feature>
<dbReference type="CDD" id="cd13999">
    <property type="entry name" value="STKc_MAP3K-like"/>
    <property type="match status" value="1"/>
</dbReference>
<feature type="region of interest" description="Disordered" evidence="7">
    <location>
        <begin position="114"/>
        <end position="192"/>
    </location>
</feature>
<feature type="compositionally biased region" description="Low complexity" evidence="7">
    <location>
        <begin position="37"/>
        <end position="65"/>
    </location>
</feature>
<evidence type="ECO:0000256" key="5">
    <source>
        <dbReference type="ARBA" id="ARBA00022840"/>
    </source>
</evidence>
<gene>
    <name evidence="9" type="ORF">Agub_g9322</name>
</gene>
<dbReference type="PROSITE" id="PS00107">
    <property type="entry name" value="PROTEIN_KINASE_ATP"/>
    <property type="match status" value="1"/>
</dbReference>
<evidence type="ECO:0000313" key="9">
    <source>
        <dbReference type="EMBL" id="GFR47589.1"/>
    </source>
</evidence>
<dbReference type="PROSITE" id="PS50011">
    <property type="entry name" value="PROTEIN_KINASE_DOM"/>
    <property type="match status" value="1"/>
</dbReference>
<keyword evidence="5 6" id="KW-0067">ATP-binding</keyword>
<evidence type="ECO:0000256" key="3">
    <source>
        <dbReference type="ARBA" id="ARBA00022741"/>
    </source>
</evidence>
<dbReference type="PANTHER" id="PTHR44329">
    <property type="entry name" value="SERINE/THREONINE-PROTEIN KINASE TNNI3K-RELATED"/>
    <property type="match status" value="1"/>
</dbReference>
<sequence>PLSSSSLYGSPSRRTSSTEGGSSLPMLAPSGGPPGPSAAHAATTAVFPATAAAAASLGPSSSGTACSPSALIPPGATAQAATAPTDGGSHPLQQQQRRARFTTDLQTIVSGTHPHIYDSEVGPPLDPPPHPLPPHPPSHAHCQQHQQQHAAPEQPVQSHSQRVKQHEGTPIPAATPNRHHPHDCASAQHSPSAGKLPLLLPPPPLLFLGGNHPSWVAHVEHREDRWCPSSPAGIPPRHPLLPAHPGYQGYHYHNALYEAEADSRQPTTGPASQGIRSPATGAAFIPTTGVASPIPCPMRSVTHTNSGSGICIGSLPSGAGCVLAGSSYGSSATALIMKLAGTTTAGSPVDSPYGSTACSRTASPRVLVSGGSGCCTPAGPPRRSLLRSVSAAAAVERGSGRLVYGSTAVAAEGGRLAQDAAGVGPVLLSRHSSARARLNAAGDGCGSPVSARGDGERVMKGFGVRSTVAQLLLYDRAGGDVVGSGSNGSFGDILAAPETRMHCSPVNSPKHSLPVRQHPSATSSSAVGAAGLSGLYGGDPNTSWTYSSATAATHALTQSGQPSLLQHPEQSGAFVGLAAVRPSDAFSGLEAVRPSDDKVYGHSSLHAHACTAVLPASSQAAESPNVATPSTAAGVQRTSASGCPGGSAGCSPGVKEGAAAAVTAAAAAATAFVCTAAVAEAGDAAAAAAWGAVAAIALGSQDNDPGVASSAVSRHSASPCNSKQLLRLQQQQQQQKEPRKGQQQQQRCQQDAKEGAEDEGRQQLRLEPAESVDLDLNPNEIQVFRDGLLGQGAFGAVYRGVYRRDTVAVKLLNGTVVDGRALQRDMASFHAEMSILSRLRHRNIVRLYGGCMRPPHIFLVMQLMRQSLDSLIHHSPRRLTLLRALEVARDVAAGLSYLHNLHPTVVHRDLKPANILIDDAGIAKISDFGLARYKFQTYLSTRTPDQGSVAYMAPECFNTDIGGLGPKTDVYSFGVLLWELLSGEYPWRGESNVRIIYMVAIDNQHLPLPPDDGSPFDAAALVAAATGRASSSSVDASGGGGRCPSELLVVPPPLRELLRRCFSRQPGERPDMREVVRVME</sequence>
<dbReference type="EMBL" id="BMAR01000019">
    <property type="protein sequence ID" value="GFR47589.1"/>
    <property type="molecule type" value="Genomic_DNA"/>
</dbReference>
<feature type="compositionally biased region" description="Basic and acidic residues" evidence="7">
    <location>
        <begin position="750"/>
        <end position="768"/>
    </location>
</feature>
<evidence type="ECO:0000256" key="4">
    <source>
        <dbReference type="ARBA" id="ARBA00022777"/>
    </source>
</evidence>
<keyword evidence="2" id="KW-0808">Transferase</keyword>
<dbReference type="InterPro" id="IPR001245">
    <property type="entry name" value="Ser-Thr/Tyr_kinase_cat_dom"/>
</dbReference>
<feature type="region of interest" description="Disordered" evidence="7">
    <location>
        <begin position="1"/>
        <end position="98"/>
    </location>
</feature>
<comment type="caution">
    <text evidence="9">The sequence shown here is derived from an EMBL/GenBank/DDBJ whole genome shotgun (WGS) entry which is preliminary data.</text>
</comment>
<keyword evidence="3 6" id="KW-0547">Nucleotide-binding</keyword>
<dbReference type="Proteomes" id="UP001054857">
    <property type="component" value="Unassembled WGS sequence"/>
</dbReference>
<dbReference type="Gene3D" id="1.10.510.10">
    <property type="entry name" value="Transferase(Phosphotransferase) domain 1"/>
    <property type="match status" value="1"/>
</dbReference>
<accession>A0AAD3DUY4</accession>
<dbReference type="InterPro" id="IPR008271">
    <property type="entry name" value="Ser/Thr_kinase_AS"/>
</dbReference>
<evidence type="ECO:0000256" key="2">
    <source>
        <dbReference type="ARBA" id="ARBA00022679"/>
    </source>
</evidence>
<feature type="compositionally biased region" description="Low complexity" evidence="7">
    <location>
        <begin position="139"/>
        <end position="155"/>
    </location>
</feature>
<dbReference type="AlphaFoldDB" id="A0AAD3DUY4"/>
<keyword evidence="4" id="KW-0418">Kinase</keyword>
<evidence type="ECO:0000256" key="6">
    <source>
        <dbReference type="PROSITE-ProRule" id="PRU10141"/>
    </source>
</evidence>
<keyword evidence="1" id="KW-0723">Serine/threonine-protein kinase</keyword>
<keyword evidence="10" id="KW-1185">Reference proteome</keyword>
<dbReference type="GO" id="GO:0004674">
    <property type="term" value="F:protein serine/threonine kinase activity"/>
    <property type="evidence" value="ECO:0007669"/>
    <property type="project" value="UniProtKB-KW"/>
</dbReference>
<dbReference type="SUPFAM" id="SSF56112">
    <property type="entry name" value="Protein kinase-like (PK-like)"/>
    <property type="match status" value="1"/>
</dbReference>
<dbReference type="PANTHER" id="PTHR44329:SF214">
    <property type="entry name" value="PROTEIN KINASE DOMAIN-CONTAINING PROTEIN"/>
    <property type="match status" value="1"/>
</dbReference>
<organism evidence="9 10">
    <name type="scientific">Astrephomene gubernaculifera</name>
    <dbReference type="NCBI Taxonomy" id="47775"/>
    <lineage>
        <taxon>Eukaryota</taxon>
        <taxon>Viridiplantae</taxon>
        <taxon>Chlorophyta</taxon>
        <taxon>core chlorophytes</taxon>
        <taxon>Chlorophyceae</taxon>
        <taxon>CS clade</taxon>
        <taxon>Chlamydomonadales</taxon>
        <taxon>Astrephomenaceae</taxon>
        <taxon>Astrephomene</taxon>
    </lineage>
</organism>
<dbReference type="InterPro" id="IPR017441">
    <property type="entry name" value="Protein_kinase_ATP_BS"/>
</dbReference>
<feature type="compositionally biased region" description="Low complexity" evidence="7">
    <location>
        <begin position="1"/>
        <end position="30"/>
    </location>
</feature>
<dbReference type="Pfam" id="PF07714">
    <property type="entry name" value="PK_Tyr_Ser-Thr"/>
    <property type="match status" value="1"/>
</dbReference>
<feature type="region of interest" description="Disordered" evidence="7">
    <location>
        <begin position="501"/>
        <end position="526"/>
    </location>
</feature>
<dbReference type="PROSITE" id="PS00108">
    <property type="entry name" value="PROTEIN_KINASE_ST"/>
    <property type="match status" value="1"/>
</dbReference>
<dbReference type="InterPro" id="IPR051681">
    <property type="entry name" value="Ser/Thr_Kinases-Pseudokinases"/>
</dbReference>
<evidence type="ECO:0000256" key="7">
    <source>
        <dbReference type="SAM" id="MobiDB-lite"/>
    </source>
</evidence>
<dbReference type="InterPro" id="IPR000719">
    <property type="entry name" value="Prot_kinase_dom"/>
</dbReference>
<feature type="compositionally biased region" description="Pro residues" evidence="7">
    <location>
        <begin position="124"/>
        <end position="137"/>
    </location>
</feature>